<keyword evidence="5 6" id="KW-0472">Membrane</keyword>
<dbReference type="EMBL" id="JBHSOZ010000005">
    <property type="protein sequence ID" value="MFC5713579.1"/>
    <property type="molecule type" value="Genomic_DNA"/>
</dbReference>
<feature type="transmembrane region" description="Helical" evidence="6">
    <location>
        <begin position="20"/>
        <end position="38"/>
    </location>
</feature>
<dbReference type="RefSeq" id="WP_385941536.1">
    <property type="nucleotide sequence ID" value="NZ_JBHSOZ010000005.1"/>
</dbReference>
<feature type="transmembrane region" description="Helical" evidence="6">
    <location>
        <begin position="346"/>
        <end position="364"/>
    </location>
</feature>
<feature type="transmembrane region" description="Helical" evidence="6">
    <location>
        <begin position="184"/>
        <end position="209"/>
    </location>
</feature>
<keyword evidence="3 6" id="KW-0812">Transmembrane</keyword>
<feature type="transmembrane region" description="Helical" evidence="6">
    <location>
        <begin position="284"/>
        <end position="308"/>
    </location>
</feature>
<dbReference type="Proteomes" id="UP001596142">
    <property type="component" value="Unassembled WGS sequence"/>
</dbReference>
<protein>
    <submittedName>
        <fullName evidence="8">ABC transporter permease</fullName>
    </submittedName>
</protein>
<dbReference type="PANTHER" id="PTHR30294">
    <property type="entry name" value="MEMBRANE COMPONENT OF ABC TRANSPORTER YHHJ-RELATED"/>
    <property type="match status" value="1"/>
</dbReference>
<keyword evidence="4 6" id="KW-1133">Transmembrane helix</keyword>
<feature type="transmembrane region" description="Helical" evidence="6">
    <location>
        <begin position="376"/>
        <end position="395"/>
    </location>
</feature>
<feature type="transmembrane region" description="Helical" evidence="6">
    <location>
        <begin position="320"/>
        <end position="340"/>
    </location>
</feature>
<keyword evidence="2" id="KW-1003">Cell membrane</keyword>
<dbReference type="PANTHER" id="PTHR30294:SF29">
    <property type="entry name" value="MULTIDRUG ABC TRANSPORTER PERMEASE YBHS-RELATED"/>
    <property type="match status" value="1"/>
</dbReference>
<evidence type="ECO:0000256" key="3">
    <source>
        <dbReference type="ARBA" id="ARBA00022692"/>
    </source>
</evidence>
<name>A0ABW0YTA3_9BACI</name>
<accession>A0ABW0YTA3</accession>
<dbReference type="InterPro" id="IPR013525">
    <property type="entry name" value="ABC2_TM"/>
</dbReference>
<organism evidence="8 9">
    <name type="scientific">Thalassorhabdus alkalitolerans</name>
    <dbReference type="NCBI Taxonomy" id="2282697"/>
    <lineage>
        <taxon>Bacteria</taxon>
        <taxon>Bacillati</taxon>
        <taxon>Bacillota</taxon>
        <taxon>Bacilli</taxon>
        <taxon>Bacillales</taxon>
        <taxon>Bacillaceae</taxon>
        <taxon>Thalassorhabdus</taxon>
    </lineage>
</organism>
<dbReference type="InterPro" id="IPR051449">
    <property type="entry name" value="ABC-2_transporter_component"/>
</dbReference>
<evidence type="ECO:0000256" key="2">
    <source>
        <dbReference type="ARBA" id="ARBA00022475"/>
    </source>
</evidence>
<comment type="subcellular location">
    <subcellularLocation>
        <location evidence="1">Cell membrane</location>
        <topology evidence="1">Multi-pass membrane protein</topology>
    </subcellularLocation>
</comment>
<feature type="transmembrane region" description="Helical" evidence="6">
    <location>
        <begin position="230"/>
        <end position="254"/>
    </location>
</feature>
<evidence type="ECO:0000256" key="4">
    <source>
        <dbReference type="ARBA" id="ARBA00022989"/>
    </source>
</evidence>
<evidence type="ECO:0000313" key="9">
    <source>
        <dbReference type="Proteomes" id="UP001596142"/>
    </source>
</evidence>
<comment type="caution">
    <text evidence="8">The sequence shown here is derived from an EMBL/GenBank/DDBJ whole genome shotgun (WGS) entry which is preliminary data.</text>
</comment>
<feature type="domain" description="ABC-2 type transporter transmembrane" evidence="7">
    <location>
        <begin position="20"/>
        <end position="395"/>
    </location>
</feature>
<proteinExistence type="predicted"/>
<gene>
    <name evidence="8" type="ORF">ACFPU1_12370</name>
</gene>
<evidence type="ECO:0000256" key="6">
    <source>
        <dbReference type="SAM" id="Phobius"/>
    </source>
</evidence>
<evidence type="ECO:0000259" key="7">
    <source>
        <dbReference type="Pfam" id="PF12698"/>
    </source>
</evidence>
<evidence type="ECO:0000256" key="5">
    <source>
        <dbReference type="ARBA" id="ARBA00023136"/>
    </source>
</evidence>
<keyword evidence="9" id="KW-1185">Reference proteome</keyword>
<sequence length="421" mass="46821">MNKFFIIMFHTYLSKLKSRAFIVTTLITLLFVFGFMNIDRIIALFETDDEPAAEVAVIDETNDLFEAADYHVQQLYDNIILVDVGENEEAALEAVERGDFNGLLILDYENGEVPGGEYYAPTVAEQSLPLQLEQALQQVKIEHMTATLDLDQETVEAIYAPVSFERTALDEGARSEAELNQARFLVYILLFVIYFSVLFLGSLIAMEVATEKSSRVMEILISSASPVKQMFGKIAGIGLLGLTQFFLIFLIGLWSFQGQPAQQPADVQGPVGGLPFFEATDLSLVLLLYAFVFFFLGYLLYATLSAMLGSIVSRIEDVNASITPVNMLVISAFFIAMFGLSSPESPIITVTSFIPFFTPMIMFLRVGMLEVPVWEVALSIVLMLAAIAFFAWVGARVYRGGVLMYGTSRSLKELRKAFKLK</sequence>
<dbReference type="Pfam" id="PF12698">
    <property type="entry name" value="ABC2_membrane_3"/>
    <property type="match status" value="1"/>
</dbReference>
<reference evidence="9" key="1">
    <citation type="journal article" date="2019" name="Int. J. Syst. Evol. Microbiol.">
        <title>The Global Catalogue of Microorganisms (GCM) 10K type strain sequencing project: providing services to taxonomists for standard genome sequencing and annotation.</title>
        <authorList>
            <consortium name="The Broad Institute Genomics Platform"/>
            <consortium name="The Broad Institute Genome Sequencing Center for Infectious Disease"/>
            <person name="Wu L."/>
            <person name="Ma J."/>
        </authorList>
    </citation>
    <scope>NUCLEOTIDE SEQUENCE [LARGE SCALE GENOMIC DNA]</scope>
    <source>
        <strain evidence="9">CECT 7184</strain>
    </source>
</reference>
<evidence type="ECO:0000313" key="8">
    <source>
        <dbReference type="EMBL" id="MFC5713579.1"/>
    </source>
</evidence>
<evidence type="ECO:0000256" key="1">
    <source>
        <dbReference type="ARBA" id="ARBA00004651"/>
    </source>
</evidence>